<proteinExistence type="inferred from homology"/>
<comment type="similarity">
    <text evidence="1">Belongs to the bacterial reverse transcriptase family.</text>
</comment>
<name>A0A1H0VDJ3_9BACT</name>
<evidence type="ECO:0000313" key="4">
    <source>
        <dbReference type="Proteomes" id="UP000199073"/>
    </source>
</evidence>
<evidence type="ECO:0000259" key="2">
    <source>
        <dbReference type="PROSITE" id="PS50878"/>
    </source>
</evidence>
<dbReference type="InterPro" id="IPR043502">
    <property type="entry name" value="DNA/RNA_pol_sf"/>
</dbReference>
<dbReference type="InterPro" id="IPR051083">
    <property type="entry name" value="GrpII_Intron_Splice-Mob/Def"/>
</dbReference>
<dbReference type="SUPFAM" id="SSF56672">
    <property type="entry name" value="DNA/RNA polymerases"/>
    <property type="match status" value="1"/>
</dbReference>
<dbReference type="NCBIfam" id="TIGR04416">
    <property type="entry name" value="group_II_RT_mat"/>
    <property type="match status" value="1"/>
</dbReference>
<dbReference type="PANTHER" id="PTHR34047">
    <property type="entry name" value="NUCLEAR INTRON MATURASE 1, MITOCHONDRIAL-RELATED"/>
    <property type="match status" value="1"/>
</dbReference>
<accession>A0A1H0VDJ3</accession>
<sequence length="327" mass="37412">MIKASIGLQDLRRKIYLKAKSDKTWRFWGLYVHVCKIETLHLAYREAKKNNGAPGIDGVSFADIEAAGLKAFLEQIQNELHSRTYRPMRNRIKEIPKGNGKVRTLGIPGIRDRVVQGALKLILEAIFEADFQEGSYGYRPKRTAHTAIDRVASAVVKNKTRVIDLDLSAYFDNVRHFTLIKKVAERVNDDDVLRLLKLILKVGGAKGVPQGGVISPLLSNLYLNEVDKMLERAKEVTRKGRFTYIEYARFADDLVVLVDGFGKWEWLLKAAYKRLVEEFEKLGVQMNQEKTQIVNLTQDETFSFLGFDFRRIKTRRGAWGGDELLHE</sequence>
<dbReference type="EMBL" id="FNJI01000047">
    <property type="protein sequence ID" value="SDP76602.1"/>
    <property type="molecule type" value="Genomic_DNA"/>
</dbReference>
<keyword evidence="3" id="KW-0695">RNA-directed DNA polymerase</keyword>
<keyword evidence="3" id="KW-0808">Transferase</keyword>
<dbReference type="RefSeq" id="WP_218121857.1">
    <property type="nucleotide sequence ID" value="NZ_FNJI01000047.1"/>
</dbReference>
<dbReference type="Pfam" id="PF00078">
    <property type="entry name" value="RVT_1"/>
    <property type="match status" value="1"/>
</dbReference>
<dbReference type="InterPro" id="IPR030931">
    <property type="entry name" value="Group_II_RT_mat"/>
</dbReference>
<dbReference type="InterPro" id="IPR000477">
    <property type="entry name" value="RT_dom"/>
</dbReference>
<dbReference type="PANTHER" id="PTHR34047:SF8">
    <property type="entry name" value="PROTEIN YKFC"/>
    <property type="match status" value="1"/>
</dbReference>
<keyword evidence="4" id="KW-1185">Reference proteome</keyword>
<feature type="domain" description="Reverse transcriptase" evidence="2">
    <location>
        <begin position="76"/>
        <end position="309"/>
    </location>
</feature>
<protein>
    <submittedName>
        <fullName evidence="3">RNA-directed DNA polymerase</fullName>
    </submittedName>
</protein>
<keyword evidence="3" id="KW-0548">Nucleotidyltransferase</keyword>
<dbReference type="PROSITE" id="PS50878">
    <property type="entry name" value="RT_POL"/>
    <property type="match status" value="1"/>
</dbReference>
<evidence type="ECO:0000256" key="1">
    <source>
        <dbReference type="ARBA" id="ARBA00034120"/>
    </source>
</evidence>
<dbReference type="GO" id="GO:0003964">
    <property type="term" value="F:RNA-directed DNA polymerase activity"/>
    <property type="evidence" value="ECO:0007669"/>
    <property type="project" value="UniProtKB-KW"/>
</dbReference>
<reference evidence="3 4" key="1">
    <citation type="submission" date="2016-10" db="EMBL/GenBank/DDBJ databases">
        <authorList>
            <person name="de Groot N.N."/>
        </authorList>
    </citation>
    <scope>NUCLEOTIDE SEQUENCE [LARGE SCALE GENOMIC DNA]</scope>
    <source>
        <strain evidence="3 4">DSM 12130</strain>
    </source>
</reference>
<gene>
    <name evidence="3" type="ORF">SAMN05660330_04007</name>
</gene>
<dbReference type="CDD" id="cd01651">
    <property type="entry name" value="RT_G2_intron"/>
    <property type="match status" value="1"/>
</dbReference>
<dbReference type="STRING" id="91360.SAMN05660330_04007"/>
<dbReference type="AlphaFoldDB" id="A0A1H0VDJ3"/>
<dbReference type="Proteomes" id="UP000199073">
    <property type="component" value="Unassembled WGS sequence"/>
</dbReference>
<organism evidence="3 4">
    <name type="scientific">Desulforhopalus singaporensis</name>
    <dbReference type="NCBI Taxonomy" id="91360"/>
    <lineage>
        <taxon>Bacteria</taxon>
        <taxon>Pseudomonadati</taxon>
        <taxon>Thermodesulfobacteriota</taxon>
        <taxon>Desulfobulbia</taxon>
        <taxon>Desulfobulbales</taxon>
        <taxon>Desulfocapsaceae</taxon>
        <taxon>Desulforhopalus</taxon>
    </lineage>
</organism>
<evidence type="ECO:0000313" key="3">
    <source>
        <dbReference type="EMBL" id="SDP76602.1"/>
    </source>
</evidence>